<keyword evidence="6" id="KW-1185">Reference proteome</keyword>
<dbReference type="SMART" id="SM00342">
    <property type="entry name" value="HTH_ARAC"/>
    <property type="match status" value="1"/>
</dbReference>
<dbReference type="InterPro" id="IPR020449">
    <property type="entry name" value="Tscrpt_reg_AraC-type_HTH"/>
</dbReference>
<dbReference type="RefSeq" id="WP_106747497.1">
    <property type="nucleotide sequence ID" value="NZ_CP027668.1"/>
</dbReference>
<evidence type="ECO:0000256" key="2">
    <source>
        <dbReference type="ARBA" id="ARBA00023125"/>
    </source>
</evidence>
<dbReference type="GO" id="GO:0043565">
    <property type="term" value="F:sequence-specific DNA binding"/>
    <property type="evidence" value="ECO:0007669"/>
    <property type="project" value="InterPro"/>
</dbReference>
<dbReference type="GO" id="GO:0003700">
    <property type="term" value="F:DNA-binding transcription factor activity"/>
    <property type="evidence" value="ECO:0007669"/>
    <property type="project" value="InterPro"/>
</dbReference>
<keyword evidence="1" id="KW-0805">Transcription regulation</keyword>
<dbReference type="AlphaFoldDB" id="A0A2S0N830"/>
<dbReference type="PANTHER" id="PTHR46796:SF14">
    <property type="entry name" value="TRANSCRIPTIONAL REGULATORY PROTEIN"/>
    <property type="match status" value="1"/>
</dbReference>
<keyword evidence="3" id="KW-0804">Transcription</keyword>
<proteinExistence type="predicted"/>
<dbReference type="PROSITE" id="PS00041">
    <property type="entry name" value="HTH_ARAC_FAMILY_1"/>
    <property type="match status" value="1"/>
</dbReference>
<dbReference type="Gene3D" id="1.10.10.60">
    <property type="entry name" value="Homeodomain-like"/>
    <property type="match status" value="2"/>
</dbReference>
<dbReference type="SUPFAM" id="SSF46689">
    <property type="entry name" value="Homeodomain-like"/>
    <property type="match status" value="2"/>
</dbReference>
<reference evidence="5 6" key="1">
    <citation type="submission" date="2018-03" db="EMBL/GenBank/DDBJ databases">
        <title>Genome sequencing of Phreatobacter sp.</title>
        <authorList>
            <person name="Kim S.-J."/>
            <person name="Heo J."/>
            <person name="Kwon S.-W."/>
        </authorList>
    </citation>
    <scope>NUCLEOTIDE SEQUENCE [LARGE SCALE GENOMIC DNA]</scope>
    <source>
        <strain evidence="5 6">S-12</strain>
    </source>
</reference>
<evidence type="ECO:0000256" key="1">
    <source>
        <dbReference type="ARBA" id="ARBA00023015"/>
    </source>
</evidence>
<dbReference type="InterPro" id="IPR009057">
    <property type="entry name" value="Homeodomain-like_sf"/>
</dbReference>
<dbReference type="InterPro" id="IPR018062">
    <property type="entry name" value="HTH_AraC-typ_CS"/>
</dbReference>
<evidence type="ECO:0000313" key="5">
    <source>
        <dbReference type="EMBL" id="AVO44167.1"/>
    </source>
</evidence>
<dbReference type="Pfam" id="PF12833">
    <property type="entry name" value="HTH_18"/>
    <property type="match status" value="1"/>
</dbReference>
<dbReference type="PROSITE" id="PS01124">
    <property type="entry name" value="HTH_ARAC_FAMILY_2"/>
    <property type="match status" value="1"/>
</dbReference>
<accession>A0A2S0N830</accession>
<evidence type="ECO:0000259" key="4">
    <source>
        <dbReference type="PROSITE" id="PS01124"/>
    </source>
</evidence>
<sequence>MVFKPDMKADIRGISAIGDLKWRSWDGVVADLWHARAETGAEGVYLSRHHRLFVVLDKTSREINARLRPEGPDVALRAAQHASFIPAGVPLWLQVPAATQLRHLDVHFDLAALESRFERPLPPSRLAGARLVFDDRRMLALARLLAEECAGQGGHGLFGDGVALAMLGELLREDEEAVASRRPSLPAWQLHKVTAFIEDHCVEPIRLQQLAGITGLSQSYFSRAFKEATGVPPHRWHMQARVRRAQKLLCDARIPLNEIAVTTGFADQAHFTRVFRDVVGLPPAAWRRSMVL</sequence>
<dbReference type="KEGG" id="phr:C6569_03300"/>
<dbReference type="EMBL" id="CP027668">
    <property type="protein sequence ID" value="AVO44167.1"/>
    <property type="molecule type" value="Genomic_DNA"/>
</dbReference>
<evidence type="ECO:0000256" key="3">
    <source>
        <dbReference type="ARBA" id="ARBA00023163"/>
    </source>
</evidence>
<gene>
    <name evidence="5" type="ORF">C6569_03300</name>
</gene>
<protein>
    <submittedName>
        <fullName evidence="5">AraC family transcriptional regulator</fullName>
    </submittedName>
</protein>
<dbReference type="PRINTS" id="PR00032">
    <property type="entry name" value="HTHARAC"/>
</dbReference>
<dbReference type="OrthoDB" id="110167at2"/>
<dbReference type="InterPro" id="IPR050204">
    <property type="entry name" value="AraC_XylS_family_regulators"/>
</dbReference>
<evidence type="ECO:0000313" key="6">
    <source>
        <dbReference type="Proteomes" id="UP000237889"/>
    </source>
</evidence>
<feature type="domain" description="HTH araC/xylS-type" evidence="4">
    <location>
        <begin position="191"/>
        <end position="289"/>
    </location>
</feature>
<dbReference type="PANTHER" id="PTHR46796">
    <property type="entry name" value="HTH-TYPE TRANSCRIPTIONAL ACTIVATOR RHAS-RELATED"/>
    <property type="match status" value="1"/>
</dbReference>
<dbReference type="InterPro" id="IPR018060">
    <property type="entry name" value="HTH_AraC"/>
</dbReference>
<keyword evidence="2" id="KW-0238">DNA-binding</keyword>
<name>A0A2S0N830_9HYPH</name>
<organism evidence="5 6">
    <name type="scientific">Phreatobacter cathodiphilus</name>
    <dbReference type="NCBI Taxonomy" id="1868589"/>
    <lineage>
        <taxon>Bacteria</taxon>
        <taxon>Pseudomonadati</taxon>
        <taxon>Pseudomonadota</taxon>
        <taxon>Alphaproteobacteria</taxon>
        <taxon>Hyphomicrobiales</taxon>
        <taxon>Phreatobacteraceae</taxon>
        <taxon>Phreatobacter</taxon>
    </lineage>
</organism>
<dbReference type="Proteomes" id="UP000237889">
    <property type="component" value="Chromosome"/>
</dbReference>